<keyword evidence="6 9" id="KW-0067">ATP-binding</keyword>
<feature type="compositionally biased region" description="Polar residues" evidence="10">
    <location>
        <begin position="229"/>
        <end position="239"/>
    </location>
</feature>
<dbReference type="InterPro" id="IPR008271">
    <property type="entry name" value="Ser/Thr_kinase_AS"/>
</dbReference>
<dbReference type="InterPro" id="IPR014436">
    <property type="entry name" value="Extradiol_dOase_DODA"/>
</dbReference>
<dbReference type="SUPFAM" id="SSF53213">
    <property type="entry name" value="LigB-like"/>
    <property type="match status" value="1"/>
</dbReference>
<keyword evidence="4 9" id="KW-0547">Nucleotide-binding</keyword>
<dbReference type="Proteomes" id="UP001213000">
    <property type="component" value="Unassembled WGS sequence"/>
</dbReference>
<dbReference type="GO" id="GO:0009653">
    <property type="term" value="P:anatomical structure morphogenesis"/>
    <property type="evidence" value="ECO:0007669"/>
    <property type="project" value="UniProtKB-ARBA"/>
</dbReference>
<dbReference type="Pfam" id="PF02900">
    <property type="entry name" value="LigB"/>
    <property type="match status" value="1"/>
</dbReference>
<gene>
    <name evidence="13" type="ORF">NP233_g1689</name>
</gene>
<dbReference type="GO" id="GO:0008270">
    <property type="term" value="F:zinc ion binding"/>
    <property type="evidence" value="ECO:0007669"/>
    <property type="project" value="InterPro"/>
</dbReference>
<evidence type="ECO:0000256" key="1">
    <source>
        <dbReference type="ARBA" id="ARBA00012444"/>
    </source>
</evidence>
<feature type="compositionally biased region" description="Polar residues" evidence="10">
    <location>
        <begin position="208"/>
        <end position="222"/>
    </location>
</feature>
<dbReference type="EC" id="2.7.11.11" evidence="1"/>
<proteinExistence type="predicted"/>
<feature type="region of interest" description="Disordered" evidence="10">
    <location>
        <begin position="1273"/>
        <end position="1344"/>
    </location>
</feature>
<dbReference type="InterPro" id="IPR011009">
    <property type="entry name" value="Kinase-like_dom_sf"/>
</dbReference>
<dbReference type="Pfam" id="PF00069">
    <property type="entry name" value="Pkinase"/>
    <property type="match status" value="1"/>
</dbReference>
<reference evidence="13" key="1">
    <citation type="submission" date="2022-07" db="EMBL/GenBank/DDBJ databases">
        <title>Genome Sequence of Leucocoprinus birnbaumii.</title>
        <authorList>
            <person name="Buettner E."/>
        </authorList>
    </citation>
    <scope>NUCLEOTIDE SEQUENCE</scope>
    <source>
        <strain evidence="13">VT141</strain>
    </source>
</reference>
<dbReference type="GO" id="GO:0005952">
    <property type="term" value="C:cAMP-dependent protein kinase complex"/>
    <property type="evidence" value="ECO:0007669"/>
    <property type="project" value="TreeGrafter"/>
</dbReference>
<dbReference type="InterPro" id="IPR000961">
    <property type="entry name" value="AGC-kinase_C"/>
</dbReference>
<keyword evidence="14" id="KW-1185">Reference proteome</keyword>
<dbReference type="InterPro" id="IPR017441">
    <property type="entry name" value="Protein_kinase_ATP_BS"/>
</dbReference>
<protein>
    <recommendedName>
        <fullName evidence="1">cAMP-dependent protein kinase</fullName>
        <ecNumber evidence="1">2.7.11.11</ecNumber>
    </recommendedName>
</protein>
<dbReference type="PROSITE" id="PS51285">
    <property type="entry name" value="AGC_KINASE_CTER"/>
    <property type="match status" value="1"/>
</dbReference>
<evidence type="ECO:0000256" key="2">
    <source>
        <dbReference type="ARBA" id="ARBA00022527"/>
    </source>
</evidence>
<evidence type="ECO:0000313" key="14">
    <source>
        <dbReference type="Proteomes" id="UP001213000"/>
    </source>
</evidence>
<organism evidence="13 14">
    <name type="scientific">Leucocoprinus birnbaumii</name>
    <dbReference type="NCBI Taxonomy" id="56174"/>
    <lineage>
        <taxon>Eukaryota</taxon>
        <taxon>Fungi</taxon>
        <taxon>Dikarya</taxon>
        <taxon>Basidiomycota</taxon>
        <taxon>Agaricomycotina</taxon>
        <taxon>Agaricomycetes</taxon>
        <taxon>Agaricomycetidae</taxon>
        <taxon>Agaricales</taxon>
        <taxon>Agaricineae</taxon>
        <taxon>Agaricaceae</taxon>
        <taxon>Leucocoprinus</taxon>
    </lineage>
</organism>
<feature type="compositionally biased region" description="Basic and acidic residues" evidence="10">
    <location>
        <begin position="572"/>
        <end position="584"/>
    </location>
</feature>
<dbReference type="GO" id="GO:0008198">
    <property type="term" value="F:ferrous iron binding"/>
    <property type="evidence" value="ECO:0007669"/>
    <property type="project" value="InterPro"/>
</dbReference>
<dbReference type="EMBL" id="JANIEX010000064">
    <property type="protein sequence ID" value="KAJ3574575.1"/>
    <property type="molecule type" value="Genomic_DNA"/>
</dbReference>
<dbReference type="SUPFAM" id="SSF56112">
    <property type="entry name" value="Protein kinase-like (PK-like)"/>
    <property type="match status" value="1"/>
</dbReference>
<evidence type="ECO:0000313" key="13">
    <source>
        <dbReference type="EMBL" id="KAJ3574575.1"/>
    </source>
</evidence>
<dbReference type="FunFam" id="3.30.200.20:FF:000042">
    <property type="entry name" value="Aurora kinase A"/>
    <property type="match status" value="1"/>
</dbReference>
<feature type="region of interest" description="Disordered" evidence="10">
    <location>
        <begin position="1"/>
        <end position="27"/>
    </location>
</feature>
<dbReference type="Gene3D" id="1.10.510.10">
    <property type="entry name" value="Transferase(Phosphotransferase) domain 1"/>
    <property type="match status" value="1"/>
</dbReference>
<feature type="region of interest" description="Disordered" evidence="10">
    <location>
        <begin position="208"/>
        <end position="239"/>
    </location>
</feature>
<dbReference type="GO" id="GO:0005524">
    <property type="term" value="F:ATP binding"/>
    <property type="evidence" value="ECO:0007669"/>
    <property type="project" value="UniProtKB-UniRule"/>
</dbReference>
<dbReference type="Gene3D" id="3.30.200.20">
    <property type="entry name" value="Phosphorylase Kinase, domain 1"/>
    <property type="match status" value="1"/>
</dbReference>
<dbReference type="FunFam" id="1.10.510.10:FF:000005">
    <property type="entry name" value="cAMP-dependent protein kinase catalytic subunit alpha"/>
    <property type="match status" value="1"/>
</dbReference>
<dbReference type="GO" id="GO:0005829">
    <property type="term" value="C:cytosol"/>
    <property type="evidence" value="ECO:0007669"/>
    <property type="project" value="TreeGrafter"/>
</dbReference>
<evidence type="ECO:0000256" key="4">
    <source>
        <dbReference type="ARBA" id="ARBA00022741"/>
    </source>
</evidence>
<evidence type="ECO:0000256" key="5">
    <source>
        <dbReference type="ARBA" id="ARBA00022777"/>
    </source>
</evidence>
<evidence type="ECO:0000256" key="9">
    <source>
        <dbReference type="PROSITE-ProRule" id="PRU10141"/>
    </source>
</evidence>
<feature type="compositionally biased region" description="Low complexity" evidence="10">
    <location>
        <begin position="507"/>
        <end position="524"/>
    </location>
</feature>
<dbReference type="PANTHER" id="PTHR24353:SF37">
    <property type="entry name" value="CAMP-DEPENDENT PROTEIN KINASE CATALYTIC SUBUNIT PRKX"/>
    <property type="match status" value="1"/>
</dbReference>
<dbReference type="PROSITE" id="PS00108">
    <property type="entry name" value="PROTEIN_KINASE_ST"/>
    <property type="match status" value="1"/>
</dbReference>
<feature type="compositionally biased region" description="Low complexity" evidence="10">
    <location>
        <begin position="476"/>
        <end position="487"/>
    </location>
</feature>
<feature type="domain" description="AGC-kinase C-terminal" evidence="12">
    <location>
        <begin position="1627"/>
        <end position="1693"/>
    </location>
</feature>
<feature type="region of interest" description="Disordered" evidence="10">
    <location>
        <begin position="393"/>
        <end position="538"/>
    </location>
</feature>
<feature type="domain" description="Protein kinase" evidence="11">
    <location>
        <begin position="1368"/>
        <end position="1626"/>
    </location>
</feature>
<keyword evidence="5" id="KW-0418">Kinase</keyword>
<name>A0AAD5W1Q6_9AGAR</name>
<feature type="region of interest" description="Disordered" evidence="10">
    <location>
        <begin position="557"/>
        <end position="600"/>
    </location>
</feature>
<dbReference type="CDD" id="cd07363">
    <property type="entry name" value="45_DOPA_Dioxygenase"/>
    <property type="match status" value="1"/>
</dbReference>
<feature type="compositionally biased region" description="Polar residues" evidence="10">
    <location>
        <begin position="7"/>
        <end position="19"/>
    </location>
</feature>
<feature type="compositionally biased region" description="Acidic residues" evidence="10">
    <location>
        <begin position="1288"/>
        <end position="1308"/>
    </location>
</feature>
<feature type="compositionally biased region" description="Polar residues" evidence="10">
    <location>
        <begin position="260"/>
        <end position="270"/>
    </location>
</feature>
<comment type="caution">
    <text evidence="13">The sequence shown here is derived from an EMBL/GenBank/DDBJ whole genome shotgun (WGS) entry which is preliminary data.</text>
</comment>
<feature type="compositionally biased region" description="Polar residues" evidence="10">
    <location>
        <begin position="1321"/>
        <end position="1333"/>
    </location>
</feature>
<evidence type="ECO:0000256" key="10">
    <source>
        <dbReference type="SAM" id="MobiDB-lite"/>
    </source>
</evidence>
<keyword evidence="3" id="KW-0808">Transferase</keyword>
<feature type="region of interest" description="Disordered" evidence="10">
    <location>
        <begin position="260"/>
        <end position="323"/>
    </location>
</feature>
<dbReference type="PANTHER" id="PTHR24353">
    <property type="entry name" value="CYCLIC NUCLEOTIDE-DEPENDENT PROTEIN KINASE"/>
    <property type="match status" value="1"/>
</dbReference>
<dbReference type="GO" id="GO:0004691">
    <property type="term" value="F:cAMP-dependent protein kinase activity"/>
    <property type="evidence" value="ECO:0007669"/>
    <property type="project" value="UniProtKB-EC"/>
</dbReference>
<dbReference type="CDD" id="cd05580">
    <property type="entry name" value="STKc_PKA_like"/>
    <property type="match status" value="1"/>
</dbReference>
<comment type="catalytic activity">
    <reaction evidence="8">
        <text>L-seryl-[protein] + ATP = O-phospho-L-seryl-[protein] + ADP + H(+)</text>
        <dbReference type="Rhea" id="RHEA:17989"/>
        <dbReference type="Rhea" id="RHEA-COMP:9863"/>
        <dbReference type="Rhea" id="RHEA-COMP:11604"/>
        <dbReference type="ChEBI" id="CHEBI:15378"/>
        <dbReference type="ChEBI" id="CHEBI:29999"/>
        <dbReference type="ChEBI" id="CHEBI:30616"/>
        <dbReference type="ChEBI" id="CHEBI:83421"/>
        <dbReference type="ChEBI" id="CHEBI:456216"/>
        <dbReference type="EC" id="2.7.11.11"/>
    </reaction>
</comment>
<dbReference type="InterPro" id="IPR000719">
    <property type="entry name" value="Prot_kinase_dom"/>
</dbReference>
<evidence type="ECO:0000259" key="11">
    <source>
        <dbReference type="PROSITE" id="PS50011"/>
    </source>
</evidence>
<dbReference type="PROSITE" id="PS00107">
    <property type="entry name" value="PROTEIN_KINASE_ATP"/>
    <property type="match status" value="1"/>
</dbReference>
<evidence type="ECO:0000259" key="12">
    <source>
        <dbReference type="PROSITE" id="PS51285"/>
    </source>
</evidence>
<evidence type="ECO:0000256" key="8">
    <source>
        <dbReference type="ARBA" id="ARBA00047454"/>
    </source>
</evidence>
<dbReference type="Gene3D" id="3.40.830.10">
    <property type="entry name" value="LigB-like"/>
    <property type="match status" value="1"/>
</dbReference>
<keyword evidence="2" id="KW-0723">Serine/threonine-protein kinase</keyword>
<dbReference type="PROSITE" id="PS50011">
    <property type="entry name" value="PROTEIN_KINASE_DOM"/>
    <property type="match status" value="1"/>
</dbReference>
<accession>A0AAD5W1Q6</accession>
<evidence type="ECO:0000256" key="7">
    <source>
        <dbReference type="ARBA" id="ARBA00047292"/>
    </source>
</evidence>
<feature type="compositionally biased region" description="Polar residues" evidence="10">
    <location>
        <begin position="278"/>
        <end position="301"/>
    </location>
</feature>
<feature type="binding site" evidence="9">
    <location>
        <position position="1401"/>
    </location>
    <ligand>
        <name>ATP</name>
        <dbReference type="ChEBI" id="CHEBI:30616"/>
    </ligand>
</feature>
<sequence>MFEGNNDFDSSSLATTTTTPRHHLGHHHRRQILTRLIYPSSVTQTREANIDIYRSDLNILDRTPTMSQQLSGTDVAKNNERLFGMYKKNLETASIREFADTAVKLAAWLSRDKAYYFSARPVIIELLTTAQNTLRQAVGQKVDPQVSFAPAEHLQHPLTTSYVRLVQAVRPFRDKFVEPDLQGTHSDPFQQQLLTVPLEKNTQQPFSHSVLTSQGSVSQSNAEAVPPTHRSTSSSSKGINTVGLGLGSISQNAQLSSVSDSLGKASNRTPSPEIVYLGTSSKVSSNPKPQTTARPPQNVLSTEDAPRSVTNSKPKGKKKKKLDLSAFVQSDLQDFERQQQARRRTSLDTNVIVKKEPEIEQLPPAVYDGQQLPSGTSTSIDVGSELAALCSPTFPPPPIPPQRDDTESLTLPAPAESSEQAAVDLKSLDQISGGPTGLSSNKHIPSRHKDTPLPIPRATEPPAASKEIPPLSLGHVSETSTVAVSSSPPQPLVSTSQGSLGPFTVVPPQLTSQTSTSQSANTPSIGSLPVQPSPVESSIGEGLQALSLSSLANSKPLESNVVSEVPRPAALRTEKRVSKREHENGGATENTPQVNKPYVVPEGSNLGRLFKCYEEYRSAETPRNDQPKNVEIATPISKEELKIAAGLADDVATLELQAQIANRFLLVVAISTGKSHSSSHEFAFVTADTLMRPLLKWLNKSKLRLSELTTSKSKSESPDDVLARAVKSMRSSWPQDGGLFINVNFEGGRKDLPLSPPILTTSDGLVDLSQFIVLGKNSLVIRQQEKSYEDRVFVLQVHHPTLDQLREVVEYRRGNLKWYDWLGKMTQPIPTTSPEQDLLPTSILRMSHIKLEKPCRAMPYKHRSITWLLIPLLAVFLGYFYGDASALWNPGTLQPLASLTRNFIRVFSSTLPERRMSTEAKWRNALKELPSTPDKIPAFFFAHGSPMLAFPETGSNDPMMSYMGPGGSLATFLKAFGPALLEKYNPKGIVVFSAHWETLGERLVTDYGENQPLLMDYYGFPQHLYELKFISRGDAELSQRVVELFKESGYLARTTSKLEPRGEDGRGFQGPGLDHGVFVPFRLMFGEEFTTIPIVQASIDASMSPEKNWALGKAVAQLREEGILVLSGGLTAHNLRDRRSFSPTTATEAHKAFDSAIHSAIKVADAEQRKKALTDLTTHAGFRASHPREDHFVPLDSDRREKGRNSRYRLLYLYLVCPTRFINSQLESPLISMHSTFNHSFPRSTSLPTDSPLSTPYHRGYVVKQDFSMSHTVAPITPPLSPGHSESSDDDDYLLDDDMNGDDEDCTESQENAQFPPPLTPAQSDFSGMQIDTQPSSDDQPQPPLRLLENERVHLQLTGPGGIRLSDFEVRGTLGTGTFGHVLLVRHKTPQPHSTQFFAMKVLRKSKISMLHQVEHVKAERYILARVHHPFVVDLFATFQDGLNIYMLMSYVPGGELFTHLRRAQRFTPDVTRFYLSTIVLALRYLHSFNIVYRDLKPENLLLDSRGYLRLTDFGFAKVVDDRTWTLCGTPEYLAPEVIQSDGHGKAADWWACGVLCYEMLVGYPPFFDETPYGIYEKILVGDVYWPRTLDRLSKDLIRGFLNPDRSKRLGNVNNGVQDVLQHAWFRGVDWEALERREINAPIIPRATSAEDAGNFLNLPIPPAEDIPGFFQDDATIAAQIRSDMLSYSFPDF</sequence>
<comment type="catalytic activity">
    <reaction evidence="7">
        <text>L-threonyl-[protein] + ATP = O-phospho-L-threonyl-[protein] + ADP + H(+)</text>
        <dbReference type="Rhea" id="RHEA:46608"/>
        <dbReference type="Rhea" id="RHEA-COMP:11060"/>
        <dbReference type="Rhea" id="RHEA-COMP:11605"/>
        <dbReference type="ChEBI" id="CHEBI:15378"/>
        <dbReference type="ChEBI" id="CHEBI:30013"/>
        <dbReference type="ChEBI" id="CHEBI:30616"/>
        <dbReference type="ChEBI" id="CHEBI:61977"/>
        <dbReference type="ChEBI" id="CHEBI:456216"/>
        <dbReference type="EC" id="2.7.11.11"/>
    </reaction>
</comment>
<evidence type="ECO:0000256" key="3">
    <source>
        <dbReference type="ARBA" id="ARBA00022679"/>
    </source>
</evidence>
<dbReference type="GO" id="GO:0016702">
    <property type="term" value="F:oxidoreductase activity, acting on single donors with incorporation of molecular oxygen, incorporation of two atoms of oxygen"/>
    <property type="evidence" value="ECO:0007669"/>
    <property type="project" value="UniProtKB-ARBA"/>
</dbReference>
<dbReference type="SMART" id="SM00220">
    <property type="entry name" value="S_TKc"/>
    <property type="match status" value="1"/>
</dbReference>
<evidence type="ECO:0000256" key="6">
    <source>
        <dbReference type="ARBA" id="ARBA00022840"/>
    </source>
</evidence>
<dbReference type="SMART" id="SM00133">
    <property type="entry name" value="S_TK_X"/>
    <property type="match status" value="1"/>
</dbReference>
<dbReference type="InterPro" id="IPR004183">
    <property type="entry name" value="Xdiol_dOase_suB"/>
</dbReference>